<keyword evidence="3 11" id="KW-0347">Helicase</keyword>
<dbReference type="Gene3D" id="3.40.50.300">
    <property type="entry name" value="P-loop containing nucleotide triphosphate hydrolases"/>
    <property type="match status" value="3"/>
</dbReference>
<sequence>MAELIERYAKARHTIVSRDFLNMNPEQRRAVLAPDGAMLILAGAGSGKTTVLVNRIAYLIKYGNVLDTDPASLSEAAASLLEEYAMCPDPDFEEHILSVMGARPVKPWRILAVTFTNKAAGELRERLVRKIGSAGADVVAGTFHSICAKMLRKDADKLGYPADFTIYDADDAKKVMKECVKAAGLDDKKFPAGAMLSVIGRAKDTLQSPLDFAKATESDYRLSRISKVYELYQGRLKSSGAMDFDDLIFNSVKLLREHANVREYYRGRYDYVLVDEYQDTSRAQFALTELLAEGGGNIMVVGDDDQSIYSFRGATIENILSFESRHPDCTVIKLEQNYRSTGTILACANSAISRNTSRKGKNLWTSASEGEKVGFFRGDDAYAEAQFIADQVLLMTAAGRPYNDFAVLYRTNAQSAVIEETLIKSGLPYRIFGGMKFYERKEVKDVVAYLTALTNKEDTLRLARIINEPKRGIGESTVETLARIAAAEGATMLEIAAAADSYADLSRAAAKLKAFAAMIAELTEYAEHALPTEVLAAVLDKTGYLDYVRAQDAADGRDRTSNIGTLSENVAKYEESDPEPTIAGFLEGAALATDLDSYDEEAGYVSLMTIHSAKGLEFPVVFLTGMEEELFPSGRVLMEPSEMEEERRLCYVAITRAKSRLFLTCAAQRRMFSNMLYPQPSRFLKEIPQQYIEDMGERRKQERAKVKVPWDLPPRPTMPKAIFKAAPQQAAVKYEAGDLVRHGSFGAGRVLSVKETGGDQLLEIDFGGTVKKLMANYAAKMLNKEG</sequence>
<comment type="catalytic activity">
    <reaction evidence="6">
        <text>Couples ATP hydrolysis with the unwinding of duplex DNA by translocating in the 3'-5' direction.</text>
        <dbReference type="EC" id="5.6.2.4"/>
    </reaction>
</comment>
<dbReference type="GO" id="GO:0016887">
    <property type="term" value="F:ATP hydrolysis activity"/>
    <property type="evidence" value="ECO:0007669"/>
    <property type="project" value="RHEA"/>
</dbReference>
<evidence type="ECO:0000256" key="3">
    <source>
        <dbReference type="ARBA" id="ARBA00022806"/>
    </source>
</evidence>
<dbReference type="AlphaFoldDB" id="A0A644ZCX7"/>
<dbReference type="PANTHER" id="PTHR11070:SF2">
    <property type="entry name" value="ATP-DEPENDENT DNA HELICASE SRS2"/>
    <property type="match status" value="1"/>
</dbReference>
<proteinExistence type="predicted"/>
<dbReference type="PROSITE" id="PS51198">
    <property type="entry name" value="UVRD_HELICASE_ATP_BIND"/>
    <property type="match status" value="1"/>
</dbReference>
<dbReference type="EMBL" id="VSSQ01008396">
    <property type="protein sequence ID" value="MPM38752.1"/>
    <property type="molecule type" value="Genomic_DNA"/>
</dbReference>
<organism evidence="11">
    <name type="scientific">bioreactor metagenome</name>
    <dbReference type="NCBI Taxonomy" id="1076179"/>
    <lineage>
        <taxon>unclassified sequences</taxon>
        <taxon>metagenomes</taxon>
        <taxon>ecological metagenomes</taxon>
    </lineage>
</organism>
<accession>A0A644ZCX7</accession>
<evidence type="ECO:0000256" key="1">
    <source>
        <dbReference type="ARBA" id="ARBA00022741"/>
    </source>
</evidence>
<evidence type="ECO:0000259" key="10">
    <source>
        <dbReference type="PROSITE" id="PS51217"/>
    </source>
</evidence>
<dbReference type="CDD" id="cd18807">
    <property type="entry name" value="SF1_C_UvrD"/>
    <property type="match status" value="1"/>
</dbReference>
<name>A0A644ZCX7_9ZZZZ</name>
<dbReference type="FunFam" id="1.10.486.10:FF:000003">
    <property type="entry name" value="ATP-dependent DNA helicase"/>
    <property type="match status" value="1"/>
</dbReference>
<keyword evidence="2 11" id="KW-0378">Hydrolase</keyword>
<dbReference type="GO" id="GO:0000725">
    <property type="term" value="P:recombinational repair"/>
    <property type="evidence" value="ECO:0007669"/>
    <property type="project" value="TreeGrafter"/>
</dbReference>
<comment type="catalytic activity">
    <reaction evidence="8">
        <text>ATP + H2O = ADP + phosphate + H(+)</text>
        <dbReference type="Rhea" id="RHEA:13065"/>
        <dbReference type="ChEBI" id="CHEBI:15377"/>
        <dbReference type="ChEBI" id="CHEBI:15378"/>
        <dbReference type="ChEBI" id="CHEBI:30616"/>
        <dbReference type="ChEBI" id="CHEBI:43474"/>
        <dbReference type="ChEBI" id="CHEBI:456216"/>
        <dbReference type="EC" id="5.6.2.4"/>
    </reaction>
</comment>
<evidence type="ECO:0000256" key="4">
    <source>
        <dbReference type="ARBA" id="ARBA00022840"/>
    </source>
</evidence>
<dbReference type="GO" id="GO:0005829">
    <property type="term" value="C:cytosol"/>
    <property type="evidence" value="ECO:0007669"/>
    <property type="project" value="TreeGrafter"/>
</dbReference>
<dbReference type="GO" id="GO:0033202">
    <property type="term" value="C:DNA helicase complex"/>
    <property type="evidence" value="ECO:0007669"/>
    <property type="project" value="TreeGrafter"/>
</dbReference>
<feature type="domain" description="UvrD-like helicase C-terminal" evidence="10">
    <location>
        <begin position="342"/>
        <end position="615"/>
    </location>
</feature>
<dbReference type="InterPro" id="IPR000212">
    <property type="entry name" value="DNA_helicase_UvrD/REP"/>
</dbReference>
<dbReference type="GO" id="GO:0043138">
    <property type="term" value="F:3'-5' DNA helicase activity"/>
    <property type="evidence" value="ECO:0007669"/>
    <property type="project" value="UniProtKB-EC"/>
</dbReference>
<dbReference type="GO" id="GO:0005524">
    <property type="term" value="F:ATP binding"/>
    <property type="evidence" value="ECO:0007669"/>
    <property type="project" value="UniProtKB-KW"/>
</dbReference>
<keyword evidence="4" id="KW-0067">ATP-binding</keyword>
<dbReference type="PANTHER" id="PTHR11070">
    <property type="entry name" value="UVRD / RECB / PCRA DNA HELICASE FAMILY MEMBER"/>
    <property type="match status" value="1"/>
</dbReference>
<evidence type="ECO:0000313" key="11">
    <source>
        <dbReference type="EMBL" id="MPM38752.1"/>
    </source>
</evidence>
<evidence type="ECO:0000256" key="7">
    <source>
        <dbReference type="ARBA" id="ARBA00034808"/>
    </source>
</evidence>
<dbReference type="InterPro" id="IPR027417">
    <property type="entry name" value="P-loop_NTPase"/>
</dbReference>
<reference evidence="11" key="1">
    <citation type="submission" date="2019-08" db="EMBL/GenBank/DDBJ databases">
        <authorList>
            <person name="Kucharzyk K."/>
            <person name="Murdoch R.W."/>
            <person name="Higgins S."/>
            <person name="Loffler F."/>
        </authorList>
    </citation>
    <scope>NUCLEOTIDE SEQUENCE</scope>
</reference>
<evidence type="ECO:0000259" key="9">
    <source>
        <dbReference type="PROSITE" id="PS51198"/>
    </source>
</evidence>
<feature type="domain" description="UvrD-like helicase ATP-binding" evidence="9">
    <location>
        <begin position="21"/>
        <end position="341"/>
    </location>
</feature>
<dbReference type="PROSITE" id="PS51217">
    <property type="entry name" value="UVRD_HELICASE_CTER"/>
    <property type="match status" value="1"/>
</dbReference>
<keyword evidence="5" id="KW-0413">Isomerase</keyword>
<evidence type="ECO:0000256" key="6">
    <source>
        <dbReference type="ARBA" id="ARBA00034617"/>
    </source>
</evidence>
<evidence type="ECO:0000256" key="5">
    <source>
        <dbReference type="ARBA" id="ARBA00023235"/>
    </source>
</evidence>
<dbReference type="InterPro" id="IPR014017">
    <property type="entry name" value="DNA_helicase_UvrD-like_C"/>
</dbReference>
<dbReference type="Pfam" id="PF21196">
    <property type="entry name" value="PcrA_UvrD_tudor"/>
    <property type="match status" value="1"/>
</dbReference>
<dbReference type="GO" id="GO:0003677">
    <property type="term" value="F:DNA binding"/>
    <property type="evidence" value="ECO:0007669"/>
    <property type="project" value="InterPro"/>
</dbReference>
<gene>
    <name evidence="11" type="primary">pcrA_24</name>
    <name evidence="11" type="ORF">SDC9_85382</name>
</gene>
<evidence type="ECO:0000256" key="8">
    <source>
        <dbReference type="ARBA" id="ARBA00048988"/>
    </source>
</evidence>
<dbReference type="EC" id="5.6.2.4" evidence="7"/>
<protein>
    <recommendedName>
        <fullName evidence="7">DNA 3'-5' helicase</fullName>
        <ecNumber evidence="7">5.6.2.4</ecNumber>
    </recommendedName>
</protein>
<comment type="caution">
    <text evidence="11">The sequence shown here is derived from an EMBL/GenBank/DDBJ whole genome shotgun (WGS) entry which is preliminary data.</text>
</comment>
<dbReference type="SUPFAM" id="SSF52540">
    <property type="entry name" value="P-loop containing nucleoside triphosphate hydrolases"/>
    <property type="match status" value="1"/>
</dbReference>
<dbReference type="Pfam" id="PF13361">
    <property type="entry name" value="UvrD_C"/>
    <property type="match status" value="1"/>
</dbReference>
<dbReference type="Pfam" id="PF00580">
    <property type="entry name" value="UvrD-helicase"/>
    <property type="match status" value="2"/>
</dbReference>
<dbReference type="Gene3D" id="1.10.486.10">
    <property type="entry name" value="PCRA, domain 4"/>
    <property type="match status" value="1"/>
</dbReference>
<keyword evidence="1" id="KW-0547">Nucleotide-binding</keyword>
<dbReference type="InterPro" id="IPR014016">
    <property type="entry name" value="UvrD-like_ATP-bd"/>
</dbReference>
<evidence type="ECO:0000256" key="2">
    <source>
        <dbReference type="ARBA" id="ARBA00022801"/>
    </source>
</evidence>
<dbReference type="CDD" id="cd17932">
    <property type="entry name" value="DEXQc_UvrD"/>
    <property type="match status" value="1"/>
</dbReference>